<organism evidence="1 2">
    <name type="scientific">Pseudomonas jessenii</name>
    <dbReference type="NCBI Taxonomy" id="77298"/>
    <lineage>
        <taxon>Bacteria</taxon>
        <taxon>Pseudomonadati</taxon>
        <taxon>Pseudomonadota</taxon>
        <taxon>Gammaproteobacteria</taxon>
        <taxon>Pseudomonadales</taxon>
        <taxon>Pseudomonadaceae</taxon>
        <taxon>Pseudomonas</taxon>
    </lineage>
</organism>
<dbReference type="GO" id="GO:0004519">
    <property type="term" value="F:endonuclease activity"/>
    <property type="evidence" value="ECO:0007669"/>
    <property type="project" value="UniProtKB-KW"/>
</dbReference>
<sequence>ADLRGQVREAIQGLVKALEPVRLHFGWRTISDVLGYLAFHYNAGLPTQNALDDVVYAKVLPKIRGEATPKFQTALGAVHDCLKTHGLERCAEKIASMKEDLLLTGSTRF</sequence>
<dbReference type="RefSeq" id="WP_206606812.1">
    <property type="nucleotide sequence ID" value="NZ_PDLL01001248.1"/>
</dbReference>
<feature type="non-terminal residue" evidence="1">
    <location>
        <position position="1"/>
    </location>
</feature>
<dbReference type="Proteomes" id="UP000247437">
    <property type="component" value="Unassembled WGS sequence"/>
</dbReference>
<name>A0A2W0E911_PSEJE</name>
<keyword evidence="1" id="KW-0255">Endonuclease</keyword>
<feature type="non-terminal residue" evidence="1">
    <location>
        <position position="109"/>
    </location>
</feature>
<evidence type="ECO:0000313" key="2">
    <source>
        <dbReference type="Proteomes" id="UP000247437"/>
    </source>
</evidence>
<accession>A0A2W0E911</accession>
<gene>
    <name evidence="1" type="ORF">CRX42_34690</name>
</gene>
<dbReference type="EMBL" id="PDLL01001248">
    <property type="protein sequence ID" value="PYY66039.1"/>
    <property type="molecule type" value="Genomic_DNA"/>
</dbReference>
<reference evidence="1 2" key="1">
    <citation type="journal article" date="2018" name="Appl. Microbiol. Biotechnol.">
        <title>Characterization of the caprolactam degradation pathway in Pseudomonas jessenii using mass spectrometry-based proteomics.</title>
        <authorList>
            <person name="Otzen M."/>
            <person name="Palacio C."/>
            <person name="Janssen D.B."/>
        </authorList>
    </citation>
    <scope>NUCLEOTIDE SEQUENCE [LARGE SCALE GENOMIC DNA]</scope>
    <source>
        <strain evidence="1 2">GO3</strain>
    </source>
</reference>
<keyword evidence="1" id="KW-0378">Hydrolase</keyword>
<proteinExistence type="predicted"/>
<comment type="caution">
    <text evidence="1">The sequence shown here is derived from an EMBL/GenBank/DDBJ whole genome shotgun (WGS) entry which is preliminary data.</text>
</comment>
<protein>
    <submittedName>
        <fullName evidence="1">Restriction endonuclease</fullName>
    </submittedName>
</protein>
<dbReference type="AlphaFoldDB" id="A0A2W0E911"/>
<evidence type="ECO:0000313" key="1">
    <source>
        <dbReference type="EMBL" id="PYY66039.1"/>
    </source>
</evidence>
<keyword evidence="1" id="KW-0540">Nuclease</keyword>